<evidence type="ECO:0000256" key="9">
    <source>
        <dbReference type="SAM" id="MobiDB-lite"/>
    </source>
</evidence>
<evidence type="ECO:0000256" key="1">
    <source>
        <dbReference type="ARBA" id="ARBA00001941"/>
    </source>
</evidence>
<feature type="compositionally biased region" description="Basic and acidic residues" evidence="9">
    <location>
        <begin position="330"/>
        <end position="357"/>
    </location>
</feature>
<dbReference type="AlphaFoldDB" id="A0A507AS64"/>
<comment type="caution">
    <text evidence="12">The sequence shown here is derived from an EMBL/GenBank/DDBJ whole genome shotgun (WGS) entry which is preliminary data.</text>
</comment>
<proteinExistence type="predicted"/>
<dbReference type="Proteomes" id="UP000319257">
    <property type="component" value="Unassembled WGS sequence"/>
</dbReference>
<evidence type="ECO:0000256" key="10">
    <source>
        <dbReference type="SAM" id="SignalP"/>
    </source>
</evidence>
<dbReference type="PANTHER" id="PTHR46471">
    <property type="entry name" value="CHITIN DEACETYLASE"/>
    <property type="match status" value="1"/>
</dbReference>
<protein>
    <recommendedName>
        <fullName evidence="11">Chitin-binding type-1 domain-containing protein</fullName>
    </recommendedName>
</protein>
<comment type="caution">
    <text evidence="8">Lacks conserved residue(s) required for the propagation of feature annotation.</text>
</comment>
<keyword evidence="13" id="KW-1185">Reference proteome</keyword>
<feature type="compositionally biased region" description="Basic and acidic residues" evidence="9">
    <location>
        <begin position="365"/>
        <end position="412"/>
    </location>
</feature>
<evidence type="ECO:0000256" key="8">
    <source>
        <dbReference type="PROSITE-ProRule" id="PRU00261"/>
    </source>
</evidence>
<evidence type="ECO:0000256" key="4">
    <source>
        <dbReference type="ARBA" id="ARBA00022729"/>
    </source>
</evidence>
<keyword evidence="6" id="KW-0119">Carbohydrate metabolism</keyword>
<evidence type="ECO:0000313" key="12">
    <source>
        <dbReference type="EMBL" id="TPX07708.1"/>
    </source>
</evidence>
<keyword evidence="2 8" id="KW-0147">Chitin-binding</keyword>
<dbReference type="InterPro" id="IPR036861">
    <property type="entry name" value="Endochitinase-like_sf"/>
</dbReference>
<feature type="region of interest" description="Disordered" evidence="9">
    <location>
        <begin position="83"/>
        <end position="108"/>
    </location>
</feature>
<keyword evidence="3" id="KW-0479">Metal-binding</keyword>
<dbReference type="CDD" id="cd11618">
    <property type="entry name" value="ChtBD1_1"/>
    <property type="match status" value="1"/>
</dbReference>
<evidence type="ECO:0000313" key="13">
    <source>
        <dbReference type="Proteomes" id="UP000319257"/>
    </source>
</evidence>
<evidence type="ECO:0000259" key="11">
    <source>
        <dbReference type="PROSITE" id="PS50941"/>
    </source>
</evidence>
<feature type="region of interest" description="Disordered" evidence="9">
    <location>
        <begin position="244"/>
        <end position="263"/>
    </location>
</feature>
<dbReference type="GO" id="GO:0016787">
    <property type="term" value="F:hydrolase activity"/>
    <property type="evidence" value="ECO:0007669"/>
    <property type="project" value="UniProtKB-KW"/>
</dbReference>
<dbReference type="SMART" id="SM00270">
    <property type="entry name" value="ChtBD1"/>
    <property type="match status" value="1"/>
</dbReference>
<evidence type="ECO:0000256" key="2">
    <source>
        <dbReference type="ARBA" id="ARBA00022669"/>
    </source>
</evidence>
<keyword evidence="5" id="KW-0378">Hydrolase</keyword>
<feature type="compositionally biased region" description="Basic and acidic residues" evidence="9">
    <location>
        <begin position="292"/>
        <end position="303"/>
    </location>
</feature>
<dbReference type="OrthoDB" id="5985073at2759"/>
<reference evidence="12 13" key="1">
    <citation type="submission" date="2019-06" db="EMBL/GenBank/DDBJ databases">
        <title>Draft genome sequence of the filamentous fungus Phialemoniopsis curvata isolated from diesel fuel.</title>
        <authorList>
            <person name="Varaljay V.A."/>
            <person name="Lyon W.J."/>
            <person name="Crouch A.L."/>
            <person name="Drake C.E."/>
            <person name="Hollomon J.M."/>
            <person name="Nadeau L.J."/>
            <person name="Nunn H.S."/>
            <person name="Stevenson B.S."/>
            <person name="Bojanowski C.L."/>
            <person name="Crookes-Goodson W.J."/>
        </authorList>
    </citation>
    <scope>NUCLEOTIDE SEQUENCE [LARGE SCALE GENOMIC DNA]</scope>
    <source>
        <strain evidence="12 13">D216</strain>
    </source>
</reference>
<gene>
    <name evidence="12" type="ORF">E0L32_010604</name>
</gene>
<organism evidence="12 13">
    <name type="scientific">Thyridium curvatum</name>
    <dbReference type="NCBI Taxonomy" id="1093900"/>
    <lineage>
        <taxon>Eukaryota</taxon>
        <taxon>Fungi</taxon>
        <taxon>Dikarya</taxon>
        <taxon>Ascomycota</taxon>
        <taxon>Pezizomycotina</taxon>
        <taxon>Sordariomycetes</taxon>
        <taxon>Sordariomycetidae</taxon>
        <taxon>Thyridiales</taxon>
        <taxon>Thyridiaceae</taxon>
        <taxon>Thyridium</taxon>
    </lineage>
</organism>
<feature type="compositionally biased region" description="Acidic residues" evidence="9">
    <location>
        <begin position="304"/>
        <end position="316"/>
    </location>
</feature>
<dbReference type="GeneID" id="41978051"/>
<dbReference type="InterPro" id="IPR001002">
    <property type="entry name" value="Chitin-bd_1"/>
</dbReference>
<feature type="signal peptide" evidence="10">
    <location>
        <begin position="1"/>
        <end position="21"/>
    </location>
</feature>
<dbReference type="Pfam" id="PF00187">
    <property type="entry name" value="Chitin_bind_1"/>
    <property type="match status" value="1"/>
</dbReference>
<feature type="domain" description="Chitin-binding type-1" evidence="11">
    <location>
        <begin position="28"/>
        <end position="74"/>
    </location>
</feature>
<dbReference type="Gene3D" id="3.30.60.10">
    <property type="entry name" value="Endochitinase-like"/>
    <property type="match status" value="1"/>
</dbReference>
<dbReference type="GO" id="GO:0008061">
    <property type="term" value="F:chitin binding"/>
    <property type="evidence" value="ECO:0007669"/>
    <property type="project" value="UniProtKB-UniRule"/>
</dbReference>
<evidence type="ECO:0000256" key="6">
    <source>
        <dbReference type="ARBA" id="ARBA00023277"/>
    </source>
</evidence>
<feature type="region of interest" description="Disordered" evidence="9">
    <location>
        <begin position="285"/>
        <end position="412"/>
    </location>
</feature>
<keyword evidence="4 10" id="KW-0732">Signal</keyword>
<dbReference type="PROSITE" id="PS50941">
    <property type="entry name" value="CHIT_BIND_I_2"/>
    <property type="match status" value="1"/>
</dbReference>
<dbReference type="InParanoid" id="A0A507AS64"/>
<dbReference type="SUPFAM" id="SSF57016">
    <property type="entry name" value="Plant lectins/antimicrobial peptides"/>
    <property type="match status" value="1"/>
</dbReference>
<feature type="region of interest" description="Disordered" evidence="9">
    <location>
        <begin position="204"/>
        <end position="227"/>
    </location>
</feature>
<keyword evidence="8" id="KW-1015">Disulfide bond</keyword>
<sequence length="471" mass="51617">MRAPVILAALLAALSPLLALGQQNVTEDGTCGAPGGFTCRGSEFGNCCSEHGWCGSTPDHCDVGCQALFGVCNDLPPPPGGLTTIRPRPPPPANFYGQRGRDGHDVSDQDDYDTNLDHTYLYGDQYPDALGHGHIHENTSALLDFHCIVDASPFSHFDDLKHGYELCSGHLNLDNKSDFRDPHDDYANIYYYVVGLGNGNRHANFHTDPEDDNYQYGSRDPDDFSYDKLNEPYLHDKNADGVGYFDVHSPSDSDAQLNEPYLHDKNADGIGYFDGHNRARNVHGYYQQHKPPPRDGNPDRDPDPDPDPDPDTDTDTDTNGSGHRHKHGPHHGDGDGDGDAQTRRDVHGLRDAGPDRRAQRHGRGQQHEPRLGDGHGDGHAQPDRQPDLARVPDADGHEHGRGLRDGHDRRGAVDGVDGLGAAVLAVRRDQLPGPHGLHAAGYVREAERLFLSVPMSMRGERGGRGWGVYRD</sequence>
<dbReference type="EMBL" id="SKBQ01000087">
    <property type="protein sequence ID" value="TPX07708.1"/>
    <property type="molecule type" value="Genomic_DNA"/>
</dbReference>
<name>A0A507AS64_9PEZI</name>
<evidence type="ECO:0000256" key="7">
    <source>
        <dbReference type="ARBA" id="ARBA00023285"/>
    </source>
</evidence>
<dbReference type="STRING" id="1093900.A0A507AS64"/>
<evidence type="ECO:0000256" key="3">
    <source>
        <dbReference type="ARBA" id="ARBA00022723"/>
    </source>
</evidence>
<accession>A0A507AS64</accession>
<comment type="cofactor">
    <cofactor evidence="1">
        <name>Co(2+)</name>
        <dbReference type="ChEBI" id="CHEBI:48828"/>
    </cofactor>
</comment>
<evidence type="ECO:0000256" key="5">
    <source>
        <dbReference type="ARBA" id="ARBA00022801"/>
    </source>
</evidence>
<dbReference type="GO" id="GO:0046872">
    <property type="term" value="F:metal ion binding"/>
    <property type="evidence" value="ECO:0007669"/>
    <property type="project" value="UniProtKB-KW"/>
</dbReference>
<dbReference type="RefSeq" id="XP_030989419.1">
    <property type="nucleotide sequence ID" value="XM_031133241.1"/>
</dbReference>
<keyword evidence="7" id="KW-0170">Cobalt</keyword>
<feature type="chain" id="PRO_5021383886" description="Chitin-binding type-1 domain-containing protein" evidence="10">
    <location>
        <begin position="22"/>
        <end position="471"/>
    </location>
</feature>
<feature type="disulfide bond" evidence="8">
    <location>
        <begin position="47"/>
        <end position="61"/>
    </location>
</feature>
<dbReference type="PANTHER" id="PTHR46471:SF2">
    <property type="entry name" value="CHITIN DEACETYLASE-RELATED"/>
    <property type="match status" value="1"/>
</dbReference>